<evidence type="ECO:0008006" key="3">
    <source>
        <dbReference type="Google" id="ProtNLM"/>
    </source>
</evidence>
<sequence length="243" mass="26257">MLFASGELIAVGRDGLSGTAKRGTLTPPHSYLYLALYAFALVGFEIVLLAVEPVLGLPPASFLAQIVHWALTIVIWVVGVIGLTAWALRRTDFTLRGKAAPRTSTLRGLVVTVLVVATLAAQWVLQGGVFPPVAEHTAFSERFGHAGTAAWLVQVAYYCAEVAVIVLIIGFGQRAGDRWFRRQWVPWGGIMLAMTWGLVHFLTQDAGTGIYGVALSLVMGTVYTFTGKSLLITYPLLLVVFIL</sequence>
<dbReference type="OrthoDB" id="5147669at2"/>
<accession>A0A2V3DNL1</accession>
<dbReference type="RefSeq" id="WP_110107677.1">
    <property type="nucleotide sequence ID" value="NZ_JACBZZ010000001.1"/>
</dbReference>
<dbReference type="AlphaFoldDB" id="A0A2V3DNL1"/>
<protein>
    <recommendedName>
        <fullName evidence="3">CPBP family intramembrane metalloprotease</fullName>
    </recommendedName>
</protein>
<reference evidence="1 2" key="1">
    <citation type="submission" date="2018-05" db="EMBL/GenBank/DDBJ databases">
        <title>Genetic diversity of glacier-inhabiting Cryobacterium bacteria in China and description of Cryobacterium mengkeensis sp. nov. and Arthrobacter glacialis sp. nov.</title>
        <authorList>
            <person name="Liu Q."/>
            <person name="Xin Y.-H."/>
        </authorList>
    </citation>
    <scope>NUCLEOTIDE SEQUENCE [LARGE SCALE GENOMIC DNA]</scope>
    <source>
        <strain evidence="1 2">GP3</strain>
    </source>
</reference>
<dbReference type="Proteomes" id="UP000246303">
    <property type="component" value="Unassembled WGS sequence"/>
</dbReference>
<dbReference type="EMBL" id="QHLZ01000016">
    <property type="protein sequence ID" value="PXA64059.1"/>
    <property type="molecule type" value="Genomic_DNA"/>
</dbReference>
<name>A0A2V3DNL1_9MICC</name>
<keyword evidence="2" id="KW-1185">Reference proteome</keyword>
<organism evidence="1 2">
    <name type="scientific">Arthrobacter psychrochitiniphilus</name>
    <dbReference type="NCBI Taxonomy" id="291045"/>
    <lineage>
        <taxon>Bacteria</taxon>
        <taxon>Bacillati</taxon>
        <taxon>Actinomycetota</taxon>
        <taxon>Actinomycetes</taxon>
        <taxon>Micrococcales</taxon>
        <taxon>Micrococcaceae</taxon>
        <taxon>Arthrobacter</taxon>
    </lineage>
</organism>
<evidence type="ECO:0000313" key="1">
    <source>
        <dbReference type="EMBL" id="PXA64059.1"/>
    </source>
</evidence>
<gene>
    <name evidence="1" type="ORF">CVS29_16955</name>
</gene>
<evidence type="ECO:0000313" key="2">
    <source>
        <dbReference type="Proteomes" id="UP000246303"/>
    </source>
</evidence>
<proteinExistence type="predicted"/>
<comment type="caution">
    <text evidence="1">The sequence shown here is derived from an EMBL/GenBank/DDBJ whole genome shotgun (WGS) entry which is preliminary data.</text>
</comment>